<feature type="region of interest" description="Disordered" evidence="8">
    <location>
        <begin position="638"/>
        <end position="658"/>
    </location>
</feature>
<feature type="coiled-coil region" evidence="7">
    <location>
        <begin position="808"/>
        <end position="835"/>
    </location>
</feature>
<evidence type="ECO:0000256" key="2">
    <source>
        <dbReference type="ARBA" id="ARBA00022741"/>
    </source>
</evidence>
<feature type="compositionally biased region" description="Basic and acidic residues" evidence="8">
    <location>
        <begin position="1"/>
        <end position="12"/>
    </location>
</feature>
<dbReference type="InterPro" id="IPR014001">
    <property type="entry name" value="Helicase_ATP-bd"/>
</dbReference>
<evidence type="ECO:0000259" key="9">
    <source>
        <dbReference type="PROSITE" id="PS51192"/>
    </source>
</evidence>
<dbReference type="InterPro" id="IPR048392">
    <property type="entry name" value="MTR4-like_stalk"/>
</dbReference>
<gene>
    <name evidence="11" type="ORF">M0813_16839</name>
</gene>
<dbReference type="GO" id="GO:0004386">
    <property type="term" value="F:helicase activity"/>
    <property type="evidence" value="ECO:0007669"/>
    <property type="project" value="UniProtKB-KW"/>
</dbReference>
<dbReference type="PROSITE" id="PS51194">
    <property type="entry name" value="HELICASE_CTER"/>
    <property type="match status" value="1"/>
</dbReference>
<dbReference type="InterPro" id="IPR001650">
    <property type="entry name" value="Helicase_C-like"/>
</dbReference>
<name>A0ABQ8YYC5_9EUKA</name>
<dbReference type="InterPro" id="IPR012961">
    <property type="entry name" value="Ski2/MTR4_C"/>
</dbReference>
<comment type="subcellular location">
    <subcellularLocation>
        <location evidence="1">Nucleus</location>
    </subcellularLocation>
</comment>
<dbReference type="SMART" id="SM00487">
    <property type="entry name" value="DEXDc"/>
    <property type="match status" value="1"/>
</dbReference>
<keyword evidence="7" id="KW-0175">Coiled coil</keyword>
<dbReference type="InterPro" id="IPR050699">
    <property type="entry name" value="RNA-DNA_Helicase"/>
</dbReference>
<evidence type="ECO:0000313" key="11">
    <source>
        <dbReference type="EMBL" id="KAJ6249419.1"/>
    </source>
</evidence>
<dbReference type="Pfam" id="PF08148">
    <property type="entry name" value="DSHCT"/>
    <property type="match status" value="1"/>
</dbReference>
<keyword evidence="6" id="KW-0539">Nucleus</keyword>
<feature type="domain" description="Helicase C-terminal" evidence="10">
    <location>
        <begin position="322"/>
        <end position="517"/>
    </location>
</feature>
<dbReference type="InterPro" id="IPR016438">
    <property type="entry name" value="SKI2-like"/>
</dbReference>
<reference evidence="11" key="1">
    <citation type="submission" date="2022-08" db="EMBL/GenBank/DDBJ databases">
        <title>Novel sulfate-reducing endosymbionts in the free-living metamonad Anaeramoeba.</title>
        <authorList>
            <person name="Jerlstrom-Hultqvist J."/>
            <person name="Cepicka I."/>
            <person name="Gallot-Lavallee L."/>
            <person name="Salas-Leiva D."/>
            <person name="Curtis B.A."/>
            <person name="Zahonova K."/>
            <person name="Pipaliya S."/>
            <person name="Dacks J."/>
            <person name="Roger A.J."/>
        </authorList>
    </citation>
    <scope>NUCLEOTIDE SEQUENCE</scope>
    <source>
        <strain evidence="11">Schooner1</strain>
    </source>
</reference>
<dbReference type="Pfam" id="PF13234">
    <property type="entry name" value="MTR4_beta-barrel"/>
    <property type="match status" value="1"/>
</dbReference>
<dbReference type="PANTHER" id="PTHR12131">
    <property type="entry name" value="ATP-DEPENDENT RNA AND DNA HELICASE"/>
    <property type="match status" value="1"/>
</dbReference>
<feature type="region of interest" description="Disordered" evidence="8">
    <location>
        <begin position="1"/>
        <end position="28"/>
    </location>
</feature>
<keyword evidence="3" id="KW-0378">Hydrolase</keyword>
<evidence type="ECO:0000259" key="10">
    <source>
        <dbReference type="PROSITE" id="PS51194"/>
    </source>
</evidence>
<dbReference type="SUPFAM" id="SSF52540">
    <property type="entry name" value="P-loop containing nucleoside triphosphate hydrolases"/>
    <property type="match status" value="1"/>
</dbReference>
<dbReference type="SMART" id="SM01142">
    <property type="entry name" value="DSHCT"/>
    <property type="match status" value="1"/>
</dbReference>
<feature type="compositionally biased region" description="Low complexity" evidence="8">
    <location>
        <begin position="17"/>
        <end position="28"/>
    </location>
</feature>
<dbReference type="PIRSF" id="PIRSF005198">
    <property type="entry name" value="Antiviral_helicase_SKI2"/>
    <property type="match status" value="1"/>
</dbReference>
<evidence type="ECO:0000256" key="7">
    <source>
        <dbReference type="SAM" id="Coils"/>
    </source>
</evidence>
<dbReference type="InterPro" id="IPR011545">
    <property type="entry name" value="DEAD/DEAH_box_helicase_dom"/>
</dbReference>
<evidence type="ECO:0000313" key="12">
    <source>
        <dbReference type="Proteomes" id="UP001150062"/>
    </source>
</evidence>
<comment type="caution">
    <text evidence="11">The sequence shown here is derived from an EMBL/GenBank/DDBJ whole genome shotgun (WGS) entry which is preliminary data.</text>
</comment>
<protein>
    <submittedName>
        <fullName evidence="11">Exosome RNA helicase mtr4</fullName>
    </submittedName>
</protein>
<dbReference type="Pfam" id="PF00270">
    <property type="entry name" value="DEAD"/>
    <property type="match status" value="1"/>
</dbReference>
<dbReference type="Gene3D" id="3.40.50.300">
    <property type="entry name" value="P-loop containing nucleotide triphosphate hydrolases"/>
    <property type="match status" value="2"/>
</dbReference>
<evidence type="ECO:0000256" key="4">
    <source>
        <dbReference type="ARBA" id="ARBA00022806"/>
    </source>
</evidence>
<feature type="domain" description="Helicase ATP-binding" evidence="9">
    <location>
        <begin position="88"/>
        <end position="244"/>
    </location>
</feature>
<dbReference type="InterPro" id="IPR025696">
    <property type="entry name" value="Beta-barrel_MTR4"/>
</dbReference>
<keyword evidence="12" id="KW-1185">Reference proteome</keyword>
<dbReference type="InterPro" id="IPR027417">
    <property type="entry name" value="P-loop_NTPase"/>
</dbReference>
<dbReference type="Pfam" id="PF21408">
    <property type="entry name" value="MTR4-like_stalk"/>
    <property type="match status" value="1"/>
</dbReference>
<dbReference type="EMBL" id="JAOAOG010000098">
    <property type="protein sequence ID" value="KAJ6249419.1"/>
    <property type="molecule type" value="Genomic_DNA"/>
</dbReference>
<dbReference type="SMART" id="SM00490">
    <property type="entry name" value="HELICc"/>
    <property type="match status" value="1"/>
</dbReference>
<keyword evidence="2" id="KW-0547">Nucleotide-binding</keyword>
<dbReference type="Gene3D" id="1.20.1500.20">
    <property type="match status" value="1"/>
</dbReference>
<evidence type="ECO:0000256" key="6">
    <source>
        <dbReference type="ARBA" id="ARBA00023242"/>
    </source>
</evidence>
<organism evidence="11 12">
    <name type="scientific">Anaeramoeba flamelloides</name>
    <dbReference type="NCBI Taxonomy" id="1746091"/>
    <lineage>
        <taxon>Eukaryota</taxon>
        <taxon>Metamonada</taxon>
        <taxon>Anaeramoebidae</taxon>
        <taxon>Anaeramoeba</taxon>
    </lineage>
</organism>
<evidence type="ECO:0000256" key="1">
    <source>
        <dbReference type="ARBA" id="ARBA00004123"/>
    </source>
</evidence>
<dbReference type="Pfam" id="PF00271">
    <property type="entry name" value="Helicase_C"/>
    <property type="match status" value="1"/>
</dbReference>
<keyword evidence="4 11" id="KW-0347">Helicase</keyword>
<evidence type="ECO:0000256" key="3">
    <source>
        <dbReference type="ARBA" id="ARBA00022801"/>
    </source>
</evidence>
<keyword evidence="5" id="KW-0067">ATP-binding</keyword>
<evidence type="ECO:0000256" key="5">
    <source>
        <dbReference type="ARBA" id="ARBA00022840"/>
    </source>
</evidence>
<dbReference type="Gene3D" id="1.10.3380.30">
    <property type="match status" value="1"/>
</dbReference>
<evidence type="ECO:0000256" key="8">
    <source>
        <dbReference type="SAM" id="MobiDB-lite"/>
    </source>
</evidence>
<accession>A0ABQ8YYC5</accession>
<dbReference type="CDD" id="cd18795">
    <property type="entry name" value="SF2_C_Ski2"/>
    <property type="match status" value="1"/>
</dbReference>
<feature type="compositionally biased region" description="Basic residues" evidence="8">
    <location>
        <begin position="638"/>
        <end position="647"/>
    </location>
</feature>
<dbReference type="PROSITE" id="PS51192">
    <property type="entry name" value="HELICASE_ATP_BIND_1"/>
    <property type="match status" value="1"/>
</dbReference>
<dbReference type="PANTHER" id="PTHR12131:SF7">
    <property type="entry name" value="EXOSOME RNA HELICASE MTR4"/>
    <property type="match status" value="1"/>
</dbReference>
<proteinExistence type="predicted"/>
<dbReference type="Proteomes" id="UP001150062">
    <property type="component" value="Unassembled WGS sequence"/>
</dbReference>
<feature type="coiled-coil region" evidence="7">
    <location>
        <begin position="544"/>
        <end position="571"/>
    </location>
</feature>
<sequence>MSVIDVDHEFERSTMTNNNNSHQNNSRSEYNNNLHKVAIPKSWLNNLKKTKKKEEYLKELDLLHNPPFPKNPIKKYKFELDPFQKTAISCLDREESVMVSAHTSSGKTAVAEYAIAQAFKTQSRVVYTSPIKALSNQKYRELKEEFGDVGLITGDVTLDTNSTCLVMTTEILRNMLYRGSEINREVKYIIFDEIHYLQDSSRGVVWEETIVLSPHNAKFVFLSATIPNAFEFAEWVAETHSQPCHVVYTDKRPIPLRHFLFPIKGDGLYLVVDKNKSFSEENFQKCISHLESQSTLKMDPKTGFAISKRQQTMMSGKDDMRNVINLLMKKNFGPVIVFSFSRKECESKAILFQSENFNTSEQSNLVEIIFKKAVESLEKEDQDLPQIQLILPILKRGIAIHHSGLFPIIKEVIEILFQEGLIKVLFATETFSMGLNMPAKTVVFNGIVKYDGVENREIVAGEYIQMSGRAGRRGTDKIGNVILMIQNNANPEKIRSLFSGEPNKLKSSFNLNYNMLLRLLRFEDVNLDHILEKSFWKFQNDKKLPDYENKIEQLNEQIGKINLNIDTEDEKIISQYYQSLQQKEIISEKMKKIRNKPLYVLPFLKPGRLIKVKNTKKKICEWGVVLEFHEKRTRKNFNIRNRGKGQKRNNEQISNSEKIELQKKPADQVSIVTIIPQGYSVGKKTQKLKPINVSGGGNNQEIEKETHDLPHQRLRFLCTDVEEISTIIIKINPKYINQKEHKNIGKALMQIEKIYQDQIPLLDPVADMKIKEKDFLKYHKQILILNSILFKNEKIMKSEKYQNTLKFYDQKEKLKDELNENLNKYRQSKNLIMENKLKNMIKVMKRLSYISQTDDLIQSKGRIACEISSGDEIMLTEMIFSGIFSELNISQIAAITSCFVESPRIEDLELSKQASGLFEIITKLATKIGKLYVEYQLIDDLQDYLKSFTPSLMDIVFEWSKGASFLEISQMTELFEGGIVRTFRRLDELLRQLCNAAKTIGNTELEIKFSKASSLLKRNIIFASSLYL</sequence>